<dbReference type="OrthoDB" id="9800666at2"/>
<name>A0A6I6IND4_9RHOB</name>
<evidence type="ECO:0000256" key="1">
    <source>
        <dbReference type="SAM" id="SignalP"/>
    </source>
</evidence>
<evidence type="ECO:0000313" key="4">
    <source>
        <dbReference type="Proteomes" id="UP000428330"/>
    </source>
</evidence>
<proteinExistence type="predicted"/>
<keyword evidence="1" id="KW-0732">Signal</keyword>
<dbReference type="Gene3D" id="2.30.180.10">
    <property type="entry name" value="FAS1 domain"/>
    <property type="match status" value="1"/>
</dbReference>
<feature type="domain" description="FAS1" evidence="2">
    <location>
        <begin position="28"/>
        <end position="165"/>
    </location>
</feature>
<dbReference type="FunFam" id="2.30.180.10:FF:000019">
    <property type="entry name" value="Cell surface lipoprotein"/>
    <property type="match status" value="1"/>
</dbReference>
<evidence type="ECO:0000313" key="3">
    <source>
        <dbReference type="EMBL" id="QGX97604.1"/>
    </source>
</evidence>
<dbReference type="PROSITE" id="PS50213">
    <property type="entry name" value="FAS1"/>
    <property type="match status" value="1"/>
</dbReference>
<dbReference type="AlphaFoldDB" id="A0A6I6IND4"/>
<dbReference type="RefSeq" id="WP_157706239.1">
    <property type="nucleotide sequence ID" value="NZ_CP034348.1"/>
</dbReference>
<feature type="signal peptide" evidence="1">
    <location>
        <begin position="1"/>
        <end position="23"/>
    </location>
</feature>
<dbReference type="PANTHER" id="PTHR10900">
    <property type="entry name" value="PERIOSTIN-RELATED"/>
    <property type="match status" value="1"/>
</dbReference>
<dbReference type="PROSITE" id="PS51257">
    <property type="entry name" value="PROKAR_LIPOPROTEIN"/>
    <property type="match status" value="1"/>
</dbReference>
<evidence type="ECO:0000259" key="2">
    <source>
        <dbReference type="PROSITE" id="PS50213"/>
    </source>
</evidence>
<dbReference type="GO" id="GO:0005615">
    <property type="term" value="C:extracellular space"/>
    <property type="evidence" value="ECO:0007669"/>
    <property type="project" value="TreeGrafter"/>
</dbReference>
<accession>A0A6I6IND4</accession>
<dbReference type="KEGG" id="rom:EI983_04645"/>
<dbReference type="PANTHER" id="PTHR10900:SF77">
    <property type="entry name" value="FI19380P1"/>
    <property type="match status" value="1"/>
</dbReference>
<keyword evidence="4" id="KW-1185">Reference proteome</keyword>
<feature type="chain" id="PRO_5026198705" evidence="1">
    <location>
        <begin position="24"/>
        <end position="167"/>
    </location>
</feature>
<gene>
    <name evidence="3" type="ORF">EI983_04645</name>
</gene>
<dbReference type="InterPro" id="IPR000782">
    <property type="entry name" value="FAS1_domain"/>
</dbReference>
<organism evidence="3 4">
    <name type="scientific">Roseovarius faecimaris</name>
    <dbReference type="NCBI Taxonomy" id="2494550"/>
    <lineage>
        <taxon>Bacteria</taxon>
        <taxon>Pseudomonadati</taxon>
        <taxon>Pseudomonadota</taxon>
        <taxon>Alphaproteobacteria</taxon>
        <taxon>Rhodobacterales</taxon>
        <taxon>Roseobacteraceae</taxon>
        <taxon>Roseovarius</taxon>
    </lineage>
</organism>
<reference evidence="4" key="1">
    <citation type="submission" date="2018-12" db="EMBL/GenBank/DDBJ databases">
        <title>Complete genome sequence of Roseovarius sp. MME-070.</title>
        <authorList>
            <person name="Nam Y.-D."/>
            <person name="Kang J."/>
            <person name="Chung W.-H."/>
            <person name="Park Y.S."/>
        </authorList>
    </citation>
    <scope>NUCLEOTIDE SEQUENCE [LARGE SCALE GENOMIC DNA]</scope>
    <source>
        <strain evidence="4">MME-070</strain>
    </source>
</reference>
<dbReference type="Pfam" id="PF02469">
    <property type="entry name" value="Fasciclin"/>
    <property type="match status" value="1"/>
</dbReference>
<dbReference type="SUPFAM" id="SSF82153">
    <property type="entry name" value="FAS1 domain"/>
    <property type="match status" value="1"/>
</dbReference>
<dbReference type="SMART" id="SM00554">
    <property type="entry name" value="FAS1"/>
    <property type="match status" value="1"/>
</dbReference>
<dbReference type="InterPro" id="IPR036378">
    <property type="entry name" value="FAS1_dom_sf"/>
</dbReference>
<dbReference type="EMBL" id="CP034348">
    <property type="protein sequence ID" value="QGX97604.1"/>
    <property type="molecule type" value="Genomic_DNA"/>
</dbReference>
<sequence length="167" mass="16915">MKRRTLITSATASGLLLTLGACASAPKGNDIVDIAAGNPDFSTLVAAVQAAGLVDTLKGDGPFTVFAPTNAAFDALPAGTVETLLMPENVDQLRSILTYHVLPGSYVAGDVLGQVVDVATVNGATVRVDGTGGKYGAAVRVNDANVISADIMASNGVIHVIDKVLIP</sequence>
<dbReference type="InterPro" id="IPR050904">
    <property type="entry name" value="Adhesion/Biosynth-related"/>
</dbReference>
<protein>
    <submittedName>
        <fullName evidence="3">Fasciclin domain-containing protein</fullName>
    </submittedName>
</protein>
<dbReference type="Proteomes" id="UP000428330">
    <property type="component" value="Chromosome"/>
</dbReference>